<evidence type="ECO:0000313" key="9">
    <source>
        <dbReference type="Proteomes" id="UP000318582"/>
    </source>
</evidence>
<dbReference type="PROSITE" id="PS00292">
    <property type="entry name" value="CYCLINS"/>
    <property type="match status" value="1"/>
</dbReference>
<keyword evidence="3" id="KW-0131">Cell cycle</keyword>
<comment type="similarity">
    <text evidence="4">Belongs to the cyclin family.</text>
</comment>
<organism evidence="8 9">
    <name type="scientific">Powellomyces hirtus</name>
    <dbReference type="NCBI Taxonomy" id="109895"/>
    <lineage>
        <taxon>Eukaryota</taxon>
        <taxon>Fungi</taxon>
        <taxon>Fungi incertae sedis</taxon>
        <taxon>Chytridiomycota</taxon>
        <taxon>Chytridiomycota incertae sedis</taxon>
        <taxon>Chytridiomycetes</taxon>
        <taxon>Spizellomycetales</taxon>
        <taxon>Powellomycetaceae</taxon>
        <taxon>Powellomyces</taxon>
    </lineage>
</organism>
<dbReference type="EMBL" id="QEAQ01000022">
    <property type="protein sequence ID" value="TPX59736.1"/>
    <property type="molecule type" value="Genomic_DNA"/>
</dbReference>
<dbReference type="InterPro" id="IPR048258">
    <property type="entry name" value="Cyclins_cyclin-box"/>
</dbReference>
<feature type="domain" description="Cyclin-like" evidence="6">
    <location>
        <begin position="473"/>
        <end position="553"/>
    </location>
</feature>
<evidence type="ECO:0000256" key="1">
    <source>
        <dbReference type="ARBA" id="ARBA00022618"/>
    </source>
</evidence>
<evidence type="ECO:0000313" key="8">
    <source>
        <dbReference type="EMBL" id="TPX59736.1"/>
    </source>
</evidence>
<protein>
    <submittedName>
        <fullName evidence="8">Uncharacterized protein</fullName>
    </submittedName>
</protein>
<evidence type="ECO:0000256" key="3">
    <source>
        <dbReference type="ARBA" id="ARBA00023306"/>
    </source>
</evidence>
<evidence type="ECO:0000256" key="4">
    <source>
        <dbReference type="RuleBase" id="RU000383"/>
    </source>
</evidence>
<accession>A0A507E7C0</accession>
<dbReference type="FunFam" id="1.10.472.10:FF:000001">
    <property type="entry name" value="G2/mitotic-specific cyclin"/>
    <property type="match status" value="1"/>
</dbReference>
<dbReference type="SMART" id="SM00385">
    <property type="entry name" value="CYCLIN"/>
    <property type="match status" value="2"/>
</dbReference>
<dbReference type="GO" id="GO:0051301">
    <property type="term" value="P:cell division"/>
    <property type="evidence" value="ECO:0007669"/>
    <property type="project" value="UniProtKB-KW"/>
</dbReference>
<feature type="region of interest" description="Disordered" evidence="5">
    <location>
        <begin position="1"/>
        <end position="89"/>
    </location>
</feature>
<gene>
    <name evidence="8" type="ORF">PhCBS80983_g02313</name>
</gene>
<dbReference type="InterPro" id="IPR004367">
    <property type="entry name" value="Cyclin_C-dom"/>
</dbReference>
<dbReference type="InterPro" id="IPR006671">
    <property type="entry name" value="Cyclin_N"/>
</dbReference>
<feature type="compositionally biased region" description="Polar residues" evidence="5">
    <location>
        <begin position="20"/>
        <end position="43"/>
    </location>
</feature>
<keyword evidence="2 4" id="KW-0195">Cyclin</keyword>
<feature type="domain" description="Cyclin C-terminal" evidence="7">
    <location>
        <begin position="469"/>
        <end position="581"/>
    </location>
</feature>
<evidence type="ECO:0000259" key="6">
    <source>
        <dbReference type="SMART" id="SM00385"/>
    </source>
</evidence>
<dbReference type="SUPFAM" id="SSF47954">
    <property type="entry name" value="Cyclin-like"/>
    <property type="match status" value="2"/>
</dbReference>
<dbReference type="Proteomes" id="UP000318582">
    <property type="component" value="Unassembled WGS sequence"/>
</dbReference>
<dbReference type="STRING" id="109895.A0A507E7C0"/>
<keyword evidence="9" id="KW-1185">Reference proteome</keyword>
<dbReference type="InterPro" id="IPR013763">
    <property type="entry name" value="Cyclin-like_dom"/>
</dbReference>
<evidence type="ECO:0000259" key="7">
    <source>
        <dbReference type="SMART" id="SM01332"/>
    </source>
</evidence>
<dbReference type="Gene3D" id="1.10.472.10">
    <property type="entry name" value="Cyclin-like"/>
    <property type="match status" value="2"/>
</dbReference>
<dbReference type="InterPro" id="IPR039361">
    <property type="entry name" value="Cyclin"/>
</dbReference>
<keyword evidence="1" id="KW-0132">Cell division</keyword>
<evidence type="ECO:0000256" key="2">
    <source>
        <dbReference type="ARBA" id="ARBA00023127"/>
    </source>
</evidence>
<dbReference type="AlphaFoldDB" id="A0A507E7C0"/>
<feature type="domain" description="Cyclin-like" evidence="6">
    <location>
        <begin position="376"/>
        <end position="460"/>
    </location>
</feature>
<dbReference type="SMART" id="SM01332">
    <property type="entry name" value="Cyclin_C"/>
    <property type="match status" value="1"/>
</dbReference>
<evidence type="ECO:0000256" key="5">
    <source>
        <dbReference type="SAM" id="MobiDB-lite"/>
    </source>
</evidence>
<proteinExistence type="inferred from homology"/>
<name>A0A507E7C0_9FUNG</name>
<dbReference type="Pfam" id="PF00134">
    <property type="entry name" value="Cyclin_N"/>
    <property type="match status" value="1"/>
</dbReference>
<dbReference type="InterPro" id="IPR036915">
    <property type="entry name" value="Cyclin-like_sf"/>
</dbReference>
<comment type="caution">
    <text evidence="8">The sequence shown here is derived from an EMBL/GenBank/DDBJ whole genome shotgun (WGS) entry which is preliminary data.</text>
</comment>
<reference evidence="8 9" key="1">
    <citation type="journal article" date="2019" name="Sci. Rep.">
        <title>Comparative genomics of chytrid fungi reveal insights into the obligate biotrophic and pathogenic lifestyle of Synchytrium endobioticum.</title>
        <authorList>
            <person name="van de Vossenberg B.T.L.H."/>
            <person name="Warris S."/>
            <person name="Nguyen H.D.T."/>
            <person name="van Gent-Pelzer M.P.E."/>
            <person name="Joly D.L."/>
            <person name="van de Geest H.C."/>
            <person name="Bonants P.J.M."/>
            <person name="Smith D.S."/>
            <person name="Levesque C.A."/>
            <person name="van der Lee T.A.J."/>
        </authorList>
    </citation>
    <scope>NUCLEOTIDE SEQUENCE [LARGE SCALE GENOMIC DNA]</scope>
    <source>
        <strain evidence="8 9">CBS 809.83</strain>
    </source>
</reference>
<feature type="compositionally biased region" description="Polar residues" evidence="5">
    <location>
        <begin position="52"/>
        <end position="61"/>
    </location>
</feature>
<sequence length="597" mass="67504">MFAARSSKPIASDKPKRLSRTTSAHSAQSSVESPYKITRSSSDIPVRRIHTRTSTMETQTEPRLRKTPASRTSTISAHPYNVPSRENSRTLRTERTLSAIQQDDSIVKGRISEATRRRIQQRAATMENVSNVKQRAEPAPQPKRLALGEVINSETGRPAHVNKRVKSQHTCSDVQPVVSAVPAKRITTARTVTTMSKPKPRPVAKKEKENMEVATLRRSTTTTISKARPPVQPTFRPTLPVETITPLPFRIRMSEIEQMRARQFNDMIRAKAVVIRTPQRPRGSQSGSRLVTRQAPGAPKCKTIFPNHVTPEPALYQLGANGEYSDEMEMVFLPEYAEEIHAFLRYKEDSTCPTPDYAGSAIQPELTWDMRQVLVNWLVQLHAHFNLAPESFYLAINVMDRFLGKRCVLVHNFHLVAVCSLMLAAKYEQHCAPPLKDLVAVCEDQYGIGVLRTAERYLLSKLNYDLAWPSPLTFMRRINEADGFDPRHRMLAKYLLELAQLDQRFVGCKPSILAAAAYLAACQILNLPWTEKHTRLAIYCADQLIPYVSVLLECCYMYQTSAVGEKYAQDAYYNIARTLPDYLDAAGFTYLGQRVMR</sequence>
<dbReference type="Pfam" id="PF02984">
    <property type="entry name" value="Cyclin_C"/>
    <property type="match status" value="1"/>
</dbReference>
<dbReference type="PANTHER" id="PTHR10177">
    <property type="entry name" value="CYCLINS"/>
    <property type="match status" value="1"/>
</dbReference>